<dbReference type="PANTHER" id="PTHR33677">
    <property type="entry name" value="TRANSCRIPTIONAL REPRESSOR FRMR-RELATED"/>
    <property type="match status" value="1"/>
</dbReference>
<accession>A0A6G8Q3H0</accession>
<name>A0A6G8Q3H0_9ACTN</name>
<sequence length="104" mass="11647">MSLVAEVHPDLSGYIKAGNKAKLAERLDRIEGQARGIKRMVDREAYCVDILTQIASLVAASERVASILLEDHMDHCVREALENGESAEEKIEEIKAAVERFRRI</sequence>
<keyword evidence="2" id="KW-0186">Copper</keyword>
<dbReference type="RefSeq" id="WP_166398708.1">
    <property type="nucleotide sequence ID" value="NZ_CP045122.1"/>
</dbReference>
<dbReference type="GO" id="GO:0045892">
    <property type="term" value="P:negative regulation of DNA-templated transcription"/>
    <property type="evidence" value="ECO:0007669"/>
    <property type="project" value="UniProtKB-ARBA"/>
</dbReference>
<dbReference type="PANTHER" id="PTHR33677:SF3">
    <property type="entry name" value="COPPER-SENSING TRANSCRIPTIONAL REPRESSOR RICR"/>
    <property type="match status" value="1"/>
</dbReference>
<evidence type="ECO:0000313" key="5">
    <source>
        <dbReference type="Proteomes" id="UP000502706"/>
    </source>
</evidence>
<evidence type="ECO:0000313" key="4">
    <source>
        <dbReference type="EMBL" id="QIN80995.1"/>
    </source>
</evidence>
<proteinExistence type="inferred from homology"/>
<protein>
    <submittedName>
        <fullName evidence="4">Metal-sensing transcriptional repressor</fullName>
    </submittedName>
</protein>
<evidence type="ECO:0000256" key="2">
    <source>
        <dbReference type="ARBA" id="ARBA00023008"/>
    </source>
</evidence>
<reference evidence="4 5" key="1">
    <citation type="submission" date="2019-10" db="EMBL/GenBank/DDBJ databases">
        <title>Rubrobacter sp nov SCSIO 52915 isolated from a deep-sea sediment in the South China Sea.</title>
        <authorList>
            <person name="Chen R.W."/>
        </authorList>
    </citation>
    <scope>NUCLEOTIDE SEQUENCE [LARGE SCALE GENOMIC DNA]</scope>
    <source>
        <strain evidence="4 5">SCSIO 52915</strain>
        <plasmid evidence="4 5">unnamed1</plasmid>
    </source>
</reference>
<dbReference type="AlphaFoldDB" id="A0A6G8Q3H0"/>
<dbReference type="InterPro" id="IPR038390">
    <property type="entry name" value="Metal_Tscrpt_repr_sf"/>
</dbReference>
<comment type="similarity">
    <text evidence="1">Belongs to the CsoR family.</text>
</comment>
<evidence type="ECO:0000256" key="3">
    <source>
        <dbReference type="SAM" id="Coils"/>
    </source>
</evidence>
<dbReference type="Proteomes" id="UP000502706">
    <property type="component" value="Plasmid unnamed1"/>
</dbReference>
<keyword evidence="4" id="KW-0614">Plasmid</keyword>
<dbReference type="CDD" id="cd10148">
    <property type="entry name" value="CsoR-like_DUF156"/>
    <property type="match status" value="1"/>
</dbReference>
<feature type="coiled-coil region" evidence="3">
    <location>
        <begin position="77"/>
        <end position="104"/>
    </location>
</feature>
<gene>
    <name evidence="4" type="ORF">GBA65_21310</name>
</gene>
<geneLocation type="plasmid" evidence="4 5">
    <name>unnamed1</name>
</geneLocation>
<dbReference type="GO" id="GO:0003677">
    <property type="term" value="F:DNA binding"/>
    <property type="evidence" value="ECO:0007669"/>
    <property type="project" value="InterPro"/>
</dbReference>
<dbReference type="KEGG" id="rmar:GBA65_21310"/>
<evidence type="ECO:0000256" key="1">
    <source>
        <dbReference type="ARBA" id="ARBA00005428"/>
    </source>
</evidence>
<dbReference type="InterPro" id="IPR003735">
    <property type="entry name" value="Metal_Tscrpt_repr"/>
</dbReference>
<organism evidence="4 5">
    <name type="scientific">Rubrobacter marinus</name>
    <dbReference type="NCBI Taxonomy" id="2653852"/>
    <lineage>
        <taxon>Bacteria</taxon>
        <taxon>Bacillati</taxon>
        <taxon>Actinomycetota</taxon>
        <taxon>Rubrobacteria</taxon>
        <taxon>Rubrobacterales</taxon>
        <taxon>Rubrobacteraceae</taxon>
        <taxon>Rubrobacter</taxon>
    </lineage>
</organism>
<dbReference type="GO" id="GO:0046872">
    <property type="term" value="F:metal ion binding"/>
    <property type="evidence" value="ECO:0007669"/>
    <property type="project" value="InterPro"/>
</dbReference>
<keyword evidence="5" id="KW-1185">Reference proteome</keyword>
<dbReference type="EMBL" id="CP045122">
    <property type="protein sequence ID" value="QIN80995.1"/>
    <property type="molecule type" value="Genomic_DNA"/>
</dbReference>
<keyword evidence="3" id="KW-0175">Coiled coil</keyword>
<dbReference type="Pfam" id="PF02583">
    <property type="entry name" value="Trns_repr_metal"/>
    <property type="match status" value="1"/>
</dbReference>
<dbReference type="Gene3D" id="1.20.58.1000">
    <property type="entry name" value="Metal-sensitive repressor, helix protomer"/>
    <property type="match status" value="1"/>
</dbReference>